<organism evidence="2 3">
    <name type="scientific">Batrachochytrium salamandrivorans</name>
    <dbReference type="NCBI Taxonomy" id="1357716"/>
    <lineage>
        <taxon>Eukaryota</taxon>
        <taxon>Fungi</taxon>
        <taxon>Fungi incertae sedis</taxon>
        <taxon>Chytridiomycota</taxon>
        <taxon>Chytridiomycota incertae sedis</taxon>
        <taxon>Chytridiomycetes</taxon>
        <taxon>Rhizophydiales</taxon>
        <taxon>Rhizophydiales incertae sedis</taxon>
        <taxon>Batrachochytrium</taxon>
    </lineage>
</organism>
<reference evidence="2 3" key="1">
    <citation type="submission" date="2021-02" db="EMBL/GenBank/DDBJ databases">
        <title>Variation within the Batrachochytrium salamandrivorans European outbreak.</title>
        <authorList>
            <person name="Kelly M."/>
            <person name="Pasmans F."/>
            <person name="Shea T.P."/>
            <person name="Munoz J.F."/>
            <person name="Carranza S."/>
            <person name="Cuomo C.A."/>
            <person name="Martel A."/>
        </authorList>
    </citation>
    <scope>NUCLEOTIDE SEQUENCE [LARGE SCALE GENOMIC DNA]</scope>
    <source>
        <strain evidence="2 3">AMFP18/2</strain>
    </source>
</reference>
<feature type="compositionally biased region" description="Low complexity" evidence="1">
    <location>
        <begin position="66"/>
        <end position="79"/>
    </location>
</feature>
<feature type="region of interest" description="Disordered" evidence="1">
    <location>
        <begin position="57"/>
        <end position="106"/>
    </location>
</feature>
<evidence type="ECO:0000313" key="2">
    <source>
        <dbReference type="EMBL" id="KAH6594603.1"/>
    </source>
</evidence>
<feature type="region of interest" description="Disordered" evidence="1">
    <location>
        <begin position="119"/>
        <end position="139"/>
    </location>
</feature>
<evidence type="ECO:0008006" key="4">
    <source>
        <dbReference type="Google" id="ProtNLM"/>
    </source>
</evidence>
<protein>
    <recommendedName>
        <fullName evidence="4">AGC-kinase C-terminal domain-containing protein</fullName>
    </recommendedName>
</protein>
<accession>A0ABQ8F9S1</accession>
<proteinExistence type="predicted"/>
<evidence type="ECO:0000256" key="1">
    <source>
        <dbReference type="SAM" id="MobiDB-lite"/>
    </source>
</evidence>
<comment type="caution">
    <text evidence="2">The sequence shown here is derived from an EMBL/GenBank/DDBJ whole genome shotgun (WGS) entry which is preliminary data.</text>
</comment>
<dbReference type="EMBL" id="JAFCIX010000332">
    <property type="protein sequence ID" value="KAH6594603.1"/>
    <property type="molecule type" value="Genomic_DNA"/>
</dbReference>
<gene>
    <name evidence="2" type="ORF">BASA50_006552</name>
</gene>
<name>A0ABQ8F9S1_9FUNG</name>
<dbReference type="Proteomes" id="UP001648503">
    <property type="component" value="Unassembled WGS sequence"/>
</dbReference>
<evidence type="ECO:0000313" key="3">
    <source>
        <dbReference type="Proteomes" id="UP001648503"/>
    </source>
</evidence>
<keyword evidence="3" id="KW-1185">Reference proteome</keyword>
<sequence length="358" mass="39664">MSAAADHVQPLYTQNPQNLQPTALAATVPHMLEPSTNAHLPSQTRELHHQTAIVATHQSTMSSHELPLQSHPQPHPQHSYTGLPKRVVGHSSSHNPTACPKPPSFNLRKVHDLRTRAALNLDNPPDPLPKPSVSRSSESLPWASAHLLPQYPTKHVHTKHPLAQGSMHSSKLVQVQLDSIDRQKFNPSAAIASAMLADTPDIRAIMGRITAKSLNTSLKSTQYPSLLPSNPLLAHDANSDDPISSTADIKTIGTFKMGRTNTDGVYIKKIPRAKKSVSQAWFTSLERKPNPEDLRPTHLEIDTISLPYPELRDDPFQPFHKEDPAHSSISSLDLNFEDYRLSRLFETPISISSFDFHQ</sequence>